<protein>
    <recommendedName>
        <fullName evidence="4">Protein kinase domain-containing protein</fullName>
    </recommendedName>
</protein>
<feature type="compositionally biased region" description="Basic and acidic residues" evidence="1">
    <location>
        <begin position="297"/>
        <end position="310"/>
    </location>
</feature>
<organism evidence="2 3">
    <name type="scientific">Mycena chlorophos</name>
    <name type="common">Agaric fungus</name>
    <name type="synonym">Agaricus chlorophos</name>
    <dbReference type="NCBI Taxonomy" id="658473"/>
    <lineage>
        <taxon>Eukaryota</taxon>
        <taxon>Fungi</taxon>
        <taxon>Dikarya</taxon>
        <taxon>Basidiomycota</taxon>
        <taxon>Agaricomycotina</taxon>
        <taxon>Agaricomycetes</taxon>
        <taxon>Agaricomycetidae</taxon>
        <taxon>Agaricales</taxon>
        <taxon>Marasmiineae</taxon>
        <taxon>Mycenaceae</taxon>
        <taxon>Mycena</taxon>
    </lineage>
</organism>
<evidence type="ECO:0008006" key="4">
    <source>
        <dbReference type="Google" id="ProtNLM"/>
    </source>
</evidence>
<name>A0ABQ0LBT8_MYCCL</name>
<evidence type="ECO:0000313" key="2">
    <source>
        <dbReference type="EMBL" id="GAT48593.1"/>
    </source>
</evidence>
<proteinExistence type="predicted"/>
<feature type="region of interest" description="Disordered" evidence="1">
    <location>
        <begin position="287"/>
        <end position="310"/>
    </location>
</feature>
<keyword evidence="3" id="KW-1185">Reference proteome</keyword>
<accession>A0ABQ0LBT8</accession>
<evidence type="ECO:0000256" key="1">
    <source>
        <dbReference type="SAM" id="MobiDB-lite"/>
    </source>
</evidence>
<sequence length="310" mass="34764">MTEITPVAEAASVRARTRGKGELWWVAHQPLFSSRGYELRSRYHADWIPSWILPGGPVSQHAAEDGFHGWNNDILDATRMSDGTKVVFKRLLTTEFELVLAVLHANISPFSRSNGVYAPISPGPCLHAFLQYRPRARSDFERGCLADIGLRDACRHNLMMDASRVVPGGSHFYAHWAHPNNLRVRFRWRDRCSVAPVNYYFIDFGLSEYYPDGQDSAVVIGSYGQDGNAFVRVLAPFPAHEEYLAPLLESMTTADPNVRPTAAEALKHFEKISAGIPDAALETIMEYQPDSDSDAEDLNHEIASDDEPYR</sequence>
<dbReference type="EMBL" id="DF844695">
    <property type="protein sequence ID" value="GAT48593.1"/>
    <property type="molecule type" value="Genomic_DNA"/>
</dbReference>
<evidence type="ECO:0000313" key="3">
    <source>
        <dbReference type="Proteomes" id="UP000815677"/>
    </source>
</evidence>
<reference evidence="2" key="1">
    <citation type="submission" date="2014-09" db="EMBL/GenBank/DDBJ databases">
        <title>Genome sequence of the luminous mushroom Mycena chlorophos for searching fungal bioluminescence genes.</title>
        <authorList>
            <person name="Tanaka Y."/>
            <person name="Kasuga D."/>
            <person name="Oba Y."/>
            <person name="Hase S."/>
            <person name="Sato K."/>
            <person name="Oba Y."/>
            <person name="Sakakibara Y."/>
        </authorList>
    </citation>
    <scope>NUCLEOTIDE SEQUENCE</scope>
</reference>
<dbReference type="Proteomes" id="UP000815677">
    <property type="component" value="Unassembled WGS sequence"/>
</dbReference>
<gene>
    <name evidence="2" type="ORF">MCHLO_05975</name>
</gene>